<evidence type="ECO:0000256" key="1">
    <source>
        <dbReference type="SAM" id="Phobius"/>
    </source>
</evidence>
<dbReference type="InterPro" id="IPR035919">
    <property type="entry name" value="EAL_sf"/>
</dbReference>
<accession>A5G143</accession>
<dbReference type="PROSITE" id="PS50887">
    <property type="entry name" value="GGDEF"/>
    <property type="match status" value="1"/>
</dbReference>
<dbReference type="NCBIfam" id="TIGR00254">
    <property type="entry name" value="GGDEF"/>
    <property type="match status" value="1"/>
</dbReference>
<sequence>MDFEFDHFPFAVAKKLKLRQSGQTTLDLLPQTRRQIDISLLDMRTALVPRMVVTGGLVSGALCWSFWNRLHGAPLLTGGFAGLFTGYVLLSISAILWARRPADVRPVVFKLAFSGLALMIGIFWSFILIGGLHHADPVQTSMLYAVAIGLMSTSAFSGPALYALALWTPVTIGSVIAIMADSAIPPAATLIGLASYAFLTFSTILYVNANTMERELRRLEAERQSEVINLLLRDFEEGASDFLWETDASLTLIRPSLRFAEVARSTPAELASMSIIRFLVEHGRAGPDHSCNAAVGNLIHRIGRRETFNEPRTPLHFSNEERCWSIAGKPVFDREGVFIGYRGVGSDVTAHRLAERKIAHIASHDSLTGLGNRMSFDEALQAACSGPVGVGTGLICLDLDHFKSVNDRFGHKTGDELLHAVARRILSCVRSHDRCFRLGGDEFAILLPDATIADAEAVTGRIIDRLADPFRLADVTVAIGSCAGIAMITRPGILPEDARHAADLALYRAKASGRGSARLFDPENDRHTTRLRQIDAALVNEFEKQVFFLEYQPIVRLDSGAVTTVEALVRWKHPEYGILPPDQFIRASEHNGAIIRIGAFVIEAACAYAATLPDHIAVAVNLSPVQLHDPALIERIGAALVRHRLGPGRIEFELTETAILDVSPETRRILEAITALGCRLALDDFGSGYSSISTLYYFRFDRLKIDRSLIKDAMDDPRRRTILFHIGRMARDVALTITAEGMETDHHRVSLIELGFEEGQGSLFAMPMSGEALHDWLRLRLVPSSGRLFG</sequence>
<dbReference type="InterPro" id="IPR052155">
    <property type="entry name" value="Biofilm_reg_signaling"/>
</dbReference>
<dbReference type="CDD" id="cd01948">
    <property type="entry name" value="EAL"/>
    <property type="match status" value="1"/>
</dbReference>
<dbReference type="PANTHER" id="PTHR44757:SF2">
    <property type="entry name" value="BIOFILM ARCHITECTURE MAINTENANCE PROTEIN MBAA"/>
    <property type="match status" value="1"/>
</dbReference>
<dbReference type="InterPro" id="IPR035965">
    <property type="entry name" value="PAS-like_dom_sf"/>
</dbReference>
<proteinExistence type="predicted"/>
<feature type="transmembrane region" description="Helical" evidence="1">
    <location>
        <begin position="138"/>
        <end position="156"/>
    </location>
</feature>
<dbReference type="SMART" id="SM00052">
    <property type="entry name" value="EAL"/>
    <property type="match status" value="1"/>
</dbReference>
<dbReference type="Pfam" id="PF00563">
    <property type="entry name" value="EAL"/>
    <property type="match status" value="1"/>
</dbReference>
<dbReference type="Pfam" id="PF00990">
    <property type="entry name" value="GGDEF"/>
    <property type="match status" value="1"/>
</dbReference>
<keyword evidence="1" id="KW-0472">Membrane</keyword>
<dbReference type="STRING" id="349163.Acry_2381"/>
<dbReference type="PANTHER" id="PTHR44757">
    <property type="entry name" value="DIGUANYLATE CYCLASE DGCP"/>
    <property type="match status" value="1"/>
</dbReference>
<feature type="transmembrane region" description="Helical" evidence="1">
    <location>
        <begin position="111"/>
        <end position="132"/>
    </location>
</feature>
<evidence type="ECO:0000313" key="4">
    <source>
        <dbReference type="EMBL" id="ABQ31575.1"/>
    </source>
</evidence>
<feature type="transmembrane region" description="Helical" evidence="1">
    <location>
        <begin position="186"/>
        <end position="209"/>
    </location>
</feature>
<dbReference type="SMART" id="SM00267">
    <property type="entry name" value="GGDEF"/>
    <property type="match status" value="1"/>
</dbReference>
<dbReference type="InterPro" id="IPR043128">
    <property type="entry name" value="Rev_trsase/Diguanyl_cyclase"/>
</dbReference>
<organism evidence="4 5">
    <name type="scientific">Acidiphilium cryptum (strain JF-5)</name>
    <dbReference type="NCBI Taxonomy" id="349163"/>
    <lineage>
        <taxon>Bacteria</taxon>
        <taxon>Pseudomonadati</taxon>
        <taxon>Pseudomonadota</taxon>
        <taxon>Alphaproteobacteria</taxon>
        <taxon>Acetobacterales</taxon>
        <taxon>Acidocellaceae</taxon>
        <taxon>Acidiphilium</taxon>
    </lineage>
</organism>
<feature type="transmembrane region" description="Helical" evidence="1">
    <location>
        <begin position="47"/>
        <end position="67"/>
    </location>
</feature>
<feature type="domain" description="EAL" evidence="2">
    <location>
        <begin position="531"/>
        <end position="781"/>
    </location>
</feature>
<dbReference type="KEGG" id="acr:Acry_2381"/>
<dbReference type="eggNOG" id="COG5001">
    <property type="taxonomic scope" value="Bacteria"/>
</dbReference>
<dbReference type="AlphaFoldDB" id="A5G143"/>
<name>A5G143_ACICJ</name>
<dbReference type="PROSITE" id="PS50883">
    <property type="entry name" value="EAL"/>
    <property type="match status" value="1"/>
</dbReference>
<dbReference type="InterPro" id="IPR001633">
    <property type="entry name" value="EAL_dom"/>
</dbReference>
<dbReference type="InterPro" id="IPR000160">
    <property type="entry name" value="GGDEF_dom"/>
</dbReference>
<dbReference type="Gene3D" id="3.30.450.20">
    <property type="entry name" value="PAS domain"/>
    <property type="match status" value="1"/>
</dbReference>
<dbReference type="SUPFAM" id="SSF55785">
    <property type="entry name" value="PYP-like sensor domain (PAS domain)"/>
    <property type="match status" value="1"/>
</dbReference>
<keyword evidence="1" id="KW-1133">Transmembrane helix</keyword>
<dbReference type="Proteomes" id="UP000000245">
    <property type="component" value="Chromosome"/>
</dbReference>
<dbReference type="eggNOG" id="COG1299">
    <property type="taxonomic scope" value="Bacteria"/>
</dbReference>
<dbReference type="CDD" id="cd01949">
    <property type="entry name" value="GGDEF"/>
    <property type="match status" value="1"/>
</dbReference>
<evidence type="ECO:0000259" key="3">
    <source>
        <dbReference type="PROSITE" id="PS50887"/>
    </source>
</evidence>
<keyword evidence="1" id="KW-0812">Transmembrane</keyword>
<dbReference type="SUPFAM" id="SSF55073">
    <property type="entry name" value="Nucleotide cyclase"/>
    <property type="match status" value="1"/>
</dbReference>
<evidence type="ECO:0000259" key="2">
    <source>
        <dbReference type="PROSITE" id="PS50883"/>
    </source>
</evidence>
<dbReference type="SUPFAM" id="SSF141868">
    <property type="entry name" value="EAL domain-like"/>
    <property type="match status" value="1"/>
</dbReference>
<dbReference type="EMBL" id="CP000697">
    <property type="protein sequence ID" value="ABQ31575.1"/>
    <property type="molecule type" value="Genomic_DNA"/>
</dbReference>
<dbReference type="InterPro" id="IPR029787">
    <property type="entry name" value="Nucleotide_cyclase"/>
</dbReference>
<protein>
    <submittedName>
        <fullName evidence="4">Diguanylate cyclase/phosphodiesterase</fullName>
    </submittedName>
</protein>
<dbReference type="Gene3D" id="3.20.20.450">
    <property type="entry name" value="EAL domain"/>
    <property type="match status" value="1"/>
</dbReference>
<evidence type="ECO:0000313" key="5">
    <source>
        <dbReference type="Proteomes" id="UP000000245"/>
    </source>
</evidence>
<feature type="domain" description="GGDEF" evidence="3">
    <location>
        <begin position="390"/>
        <end position="522"/>
    </location>
</feature>
<dbReference type="Gene3D" id="3.30.70.270">
    <property type="match status" value="1"/>
</dbReference>
<feature type="transmembrane region" description="Helical" evidence="1">
    <location>
        <begin position="79"/>
        <end position="99"/>
    </location>
</feature>
<gene>
    <name evidence="4" type="ordered locus">Acry_2381</name>
</gene>
<reference evidence="4 5" key="1">
    <citation type="submission" date="2007-05" db="EMBL/GenBank/DDBJ databases">
        <title>Complete sequence of chromosome of Acidiphilium cryptum JF-5.</title>
        <authorList>
            <consortium name="US DOE Joint Genome Institute"/>
            <person name="Copeland A."/>
            <person name="Lucas S."/>
            <person name="Lapidus A."/>
            <person name="Barry K."/>
            <person name="Detter J.C."/>
            <person name="Glavina del Rio T."/>
            <person name="Hammon N."/>
            <person name="Israni S."/>
            <person name="Dalin E."/>
            <person name="Tice H."/>
            <person name="Pitluck S."/>
            <person name="Sims D."/>
            <person name="Brettin T."/>
            <person name="Bruce D."/>
            <person name="Han C."/>
            <person name="Schmutz J."/>
            <person name="Larimer F."/>
            <person name="Land M."/>
            <person name="Hauser L."/>
            <person name="Kyrpides N."/>
            <person name="Kim E."/>
            <person name="Magnuson T."/>
            <person name="Richardson P."/>
        </authorList>
    </citation>
    <scope>NUCLEOTIDE SEQUENCE [LARGE SCALE GENOMIC DNA]</scope>
    <source>
        <strain evidence="4 5">JF-5</strain>
    </source>
</reference>
<keyword evidence="5" id="KW-1185">Reference proteome</keyword>
<dbReference type="HOGENOM" id="CLU_000445_70_49_5"/>